<dbReference type="Pfam" id="PF19054">
    <property type="entry name" value="DUF5753"/>
    <property type="match status" value="1"/>
</dbReference>
<gene>
    <name evidence="2" type="ORF">KO481_00650</name>
</gene>
<dbReference type="RefSeq" id="WP_215914967.1">
    <property type="nucleotide sequence ID" value="NZ_JAHKNI010000001.1"/>
</dbReference>
<feature type="domain" description="HTH cro/C1-type" evidence="1">
    <location>
        <begin position="17"/>
        <end position="71"/>
    </location>
</feature>
<evidence type="ECO:0000259" key="1">
    <source>
        <dbReference type="PROSITE" id="PS50943"/>
    </source>
</evidence>
<dbReference type="InterPro" id="IPR010982">
    <property type="entry name" value="Lambda_DNA-bd_dom_sf"/>
</dbReference>
<organism evidence="2 3">
    <name type="scientific">Nocardia albiluteola</name>
    <dbReference type="NCBI Taxonomy" id="2842303"/>
    <lineage>
        <taxon>Bacteria</taxon>
        <taxon>Bacillati</taxon>
        <taxon>Actinomycetota</taxon>
        <taxon>Actinomycetes</taxon>
        <taxon>Mycobacteriales</taxon>
        <taxon>Nocardiaceae</taxon>
        <taxon>Nocardia</taxon>
    </lineage>
</organism>
<dbReference type="SMART" id="SM00530">
    <property type="entry name" value="HTH_XRE"/>
    <property type="match status" value="1"/>
</dbReference>
<dbReference type="PROSITE" id="PS50943">
    <property type="entry name" value="HTH_CROC1"/>
    <property type="match status" value="1"/>
</dbReference>
<proteinExistence type="predicted"/>
<dbReference type="InterPro" id="IPR001387">
    <property type="entry name" value="Cro/C1-type_HTH"/>
</dbReference>
<protein>
    <submittedName>
        <fullName evidence="2">Helix-turn-helix domain-containing protein</fullName>
    </submittedName>
</protein>
<evidence type="ECO:0000313" key="2">
    <source>
        <dbReference type="EMBL" id="MBU3060041.1"/>
    </source>
</evidence>
<dbReference type="InterPro" id="IPR043917">
    <property type="entry name" value="DUF5753"/>
</dbReference>
<name>A0ABS6AS28_9NOCA</name>
<accession>A0ABS6AS28</accession>
<dbReference type="Gene3D" id="1.10.260.40">
    <property type="entry name" value="lambda repressor-like DNA-binding domains"/>
    <property type="match status" value="1"/>
</dbReference>
<dbReference type="Pfam" id="PF13560">
    <property type="entry name" value="HTH_31"/>
    <property type="match status" value="1"/>
</dbReference>
<keyword evidence="3" id="KW-1185">Reference proteome</keyword>
<dbReference type="CDD" id="cd00093">
    <property type="entry name" value="HTH_XRE"/>
    <property type="match status" value="1"/>
</dbReference>
<dbReference type="SUPFAM" id="SSF47413">
    <property type="entry name" value="lambda repressor-like DNA-binding domains"/>
    <property type="match status" value="1"/>
</dbReference>
<reference evidence="2 3" key="1">
    <citation type="submission" date="2021-06" db="EMBL/GenBank/DDBJ databases">
        <title>Actinomycetes sequencing.</title>
        <authorList>
            <person name="Shan Q."/>
        </authorList>
    </citation>
    <scope>NUCLEOTIDE SEQUENCE [LARGE SCALE GENOMIC DNA]</scope>
    <source>
        <strain evidence="2 3">NEAU-G5</strain>
    </source>
</reference>
<sequence>MAPLSPTVARWELVLRLRELREQRGFDSATFARRVGFTAANWSHVEKGRRVLTVNTIGPVLELLDVSDEEREELLALLQASKERGWWAKTSALTGVELQRYYGMEYGAESIRSYDSLVIPGLLQTEDYARALISADVMIRPVQVEQLVAVRMRRQQRVHGPDPVNLTAVVGEATLLQQIGGPKVLRGQLEYLVNLLDRVDTVELRVIPFSAPAGAILGAASFHLLDFAGETLPTFGWSESAVFGGAVDNPEQVRDLAFAYVRTLDQSLSRTDSLAMIRKYARV</sequence>
<dbReference type="Proteomes" id="UP000733379">
    <property type="component" value="Unassembled WGS sequence"/>
</dbReference>
<comment type="caution">
    <text evidence="2">The sequence shown here is derived from an EMBL/GenBank/DDBJ whole genome shotgun (WGS) entry which is preliminary data.</text>
</comment>
<evidence type="ECO:0000313" key="3">
    <source>
        <dbReference type="Proteomes" id="UP000733379"/>
    </source>
</evidence>
<dbReference type="EMBL" id="JAHKNI010000001">
    <property type="protein sequence ID" value="MBU3060041.1"/>
    <property type="molecule type" value="Genomic_DNA"/>
</dbReference>